<sequence>MRKPFLIVGIAILVTALGILLLSGGDRPIAGVDPDDFARLAQLSAILLLAGSALVYSRTSRAAT</sequence>
<reference evidence="2 3" key="1">
    <citation type="submission" date="2016-07" db="EMBL/GenBank/DDBJ databases">
        <title>Draft Genome Sequence of Methylobrevis pamukkalensis PK2.</title>
        <authorList>
            <person name="Vasilenko O.V."/>
            <person name="Doronina N.V."/>
            <person name="Shmareva M.N."/>
            <person name="Tarlachkov S.V."/>
            <person name="Mustakhimov I."/>
            <person name="Trotsenko Y.A."/>
        </authorList>
    </citation>
    <scope>NUCLEOTIDE SEQUENCE [LARGE SCALE GENOMIC DNA]</scope>
    <source>
        <strain evidence="2 3">PK2</strain>
    </source>
</reference>
<keyword evidence="1" id="KW-0472">Membrane</keyword>
<feature type="transmembrane region" description="Helical" evidence="1">
    <location>
        <begin position="37"/>
        <end position="56"/>
    </location>
</feature>
<evidence type="ECO:0000313" key="2">
    <source>
        <dbReference type="EMBL" id="ODN69272.1"/>
    </source>
</evidence>
<keyword evidence="1" id="KW-1133">Transmembrane helix</keyword>
<feature type="transmembrane region" description="Helical" evidence="1">
    <location>
        <begin position="5"/>
        <end position="25"/>
    </location>
</feature>
<protein>
    <submittedName>
        <fullName evidence="2">Uncharacterized protein</fullName>
    </submittedName>
</protein>
<proteinExistence type="predicted"/>
<gene>
    <name evidence="2" type="ORF">A6302_03430</name>
</gene>
<dbReference type="EMBL" id="MCRJ01000100">
    <property type="protein sequence ID" value="ODN69272.1"/>
    <property type="molecule type" value="Genomic_DNA"/>
</dbReference>
<evidence type="ECO:0000256" key="1">
    <source>
        <dbReference type="SAM" id="Phobius"/>
    </source>
</evidence>
<keyword evidence="1" id="KW-0812">Transmembrane</keyword>
<name>A0A1E3GZ11_9HYPH</name>
<dbReference type="Proteomes" id="UP000094622">
    <property type="component" value="Unassembled WGS sequence"/>
</dbReference>
<evidence type="ECO:0000313" key="3">
    <source>
        <dbReference type="Proteomes" id="UP000094622"/>
    </source>
</evidence>
<dbReference type="AlphaFoldDB" id="A0A1E3GZ11"/>
<dbReference type="RefSeq" id="WP_069307777.1">
    <property type="nucleotide sequence ID" value="NZ_MCRJ01000100.1"/>
</dbReference>
<keyword evidence="3" id="KW-1185">Reference proteome</keyword>
<organism evidence="2 3">
    <name type="scientific">Methylobrevis pamukkalensis</name>
    <dbReference type="NCBI Taxonomy" id="1439726"/>
    <lineage>
        <taxon>Bacteria</taxon>
        <taxon>Pseudomonadati</taxon>
        <taxon>Pseudomonadota</taxon>
        <taxon>Alphaproteobacteria</taxon>
        <taxon>Hyphomicrobiales</taxon>
        <taxon>Pleomorphomonadaceae</taxon>
        <taxon>Methylobrevis</taxon>
    </lineage>
</organism>
<comment type="caution">
    <text evidence="2">The sequence shown here is derived from an EMBL/GenBank/DDBJ whole genome shotgun (WGS) entry which is preliminary data.</text>
</comment>
<accession>A0A1E3GZ11</accession>